<sequence>MGRRRPDDVLTWLGVWRRPPSGATIRLLLTRLPADTLDTVIGTWMWLRADTLDTVIGTWMWLRASAIGGRRVIAFDGKTLRGAKDAAGNLVHLLAGLCQRTGVVVGQVAVEATTNEIPMLAGLLKVPDINDAVVTAEAMHCQRDTAQTIRDRVGHYILTVKDNQPNLRKRRSRCRGPIFRS</sequence>
<dbReference type="EMBL" id="QUNO01000041">
    <property type="protein sequence ID" value="REH17887.1"/>
    <property type="molecule type" value="Genomic_DNA"/>
</dbReference>
<name>A0A3E0G7U7_9PSEU</name>
<protein>
    <submittedName>
        <fullName evidence="2">DDE family transposase</fullName>
    </submittedName>
</protein>
<reference evidence="2 3" key="1">
    <citation type="submission" date="2018-08" db="EMBL/GenBank/DDBJ databases">
        <title>Genomic Encyclopedia of Archaeal and Bacterial Type Strains, Phase II (KMG-II): from individual species to whole genera.</title>
        <authorList>
            <person name="Goeker M."/>
        </authorList>
    </citation>
    <scope>NUCLEOTIDE SEQUENCE [LARGE SCALE GENOMIC DNA]</scope>
    <source>
        <strain evidence="2 3">DSM 45791</strain>
    </source>
</reference>
<dbReference type="InterPro" id="IPR002559">
    <property type="entry name" value="Transposase_11"/>
</dbReference>
<evidence type="ECO:0000313" key="2">
    <source>
        <dbReference type="EMBL" id="REH17887.1"/>
    </source>
</evidence>
<keyword evidence="3" id="KW-1185">Reference proteome</keyword>
<dbReference type="AlphaFoldDB" id="A0A3E0G7U7"/>
<evidence type="ECO:0000313" key="3">
    <source>
        <dbReference type="Proteomes" id="UP000256269"/>
    </source>
</evidence>
<dbReference type="Proteomes" id="UP000256269">
    <property type="component" value="Unassembled WGS sequence"/>
</dbReference>
<dbReference type="GO" id="GO:0003677">
    <property type="term" value="F:DNA binding"/>
    <property type="evidence" value="ECO:0007669"/>
    <property type="project" value="InterPro"/>
</dbReference>
<dbReference type="GO" id="GO:0006313">
    <property type="term" value="P:DNA transposition"/>
    <property type="evidence" value="ECO:0007669"/>
    <property type="project" value="InterPro"/>
</dbReference>
<evidence type="ECO:0000259" key="1">
    <source>
        <dbReference type="Pfam" id="PF01609"/>
    </source>
</evidence>
<dbReference type="GO" id="GO:0004803">
    <property type="term" value="F:transposase activity"/>
    <property type="evidence" value="ECO:0007669"/>
    <property type="project" value="InterPro"/>
</dbReference>
<comment type="caution">
    <text evidence="2">The sequence shown here is derived from an EMBL/GenBank/DDBJ whole genome shotgun (WGS) entry which is preliminary data.</text>
</comment>
<accession>A0A3E0G7U7</accession>
<dbReference type="PANTHER" id="PTHR30298">
    <property type="entry name" value="H REPEAT-ASSOCIATED PREDICTED TRANSPOSASE"/>
    <property type="match status" value="1"/>
</dbReference>
<feature type="domain" description="Transposase IS4-like" evidence="1">
    <location>
        <begin position="69"/>
        <end position="175"/>
    </location>
</feature>
<organism evidence="2 3">
    <name type="scientific">Kutzneria buriramensis</name>
    <dbReference type="NCBI Taxonomy" id="1045776"/>
    <lineage>
        <taxon>Bacteria</taxon>
        <taxon>Bacillati</taxon>
        <taxon>Actinomycetota</taxon>
        <taxon>Actinomycetes</taxon>
        <taxon>Pseudonocardiales</taxon>
        <taxon>Pseudonocardiaceae</taxon>
        <taxon>Kutzneria</taxon>
    </lineage>
</organism>
<dbReference type="PANTHER" id="PTHR30298:SF0">
    <property type="entry name" value="PROTEIN YBFL-RELATED"/>
    <property type="match status" value="1"/>
</dbReference>
<dbReference type="Pfam" id="PF01609">
    <property type="entry name" value="DDE_Tnp_1"/>
    <property type="match status" value="1"/>
</dbReference>
<proteinExistence type="predicted"/>
<dbReference type="InterPro" id="IPR051698">
    <property type="entry name" value="Transposase_11-like"/>
</dbReference>
<gene>
    <name evidence="2" type="ORF">BCF44_1414</name>
</gene>
<dbReference type="InterPro" id="IPR047647">
    <property type="entry name" value="ISAs1_transpos"/>
</dbReference>
<dbReference type="NCBIfam" id="NF033564">
    <property type="entry name" value="transpos_ISAs1"/>
    <property type="match status" value="1"/>
</dbReference>